<feature type="chain" id="PRO_5022825205" evidence="3">
    <location>
        <begin position="27"/>
        <end position="1285"/>
    </location>
</feature>
<evidence type="ECO:0000256" key="1">
    <source>
        <dbReference type="SAM" id="MobiDB-lite"/>
    </source>
</evidence>
<keyword evidence="2" id="KW-0812">Transmembrane</keyword>
<protein>
    <submittedName>
        <fullName evidence="4">Uncharacterized protein</fullName>
    </submittedName>
</protein>
<keyword evidence="5" id="KW-1185">Reference proteome</keyword>
<accession>A0A511DVD0</accession>
<keyword evidence="2" id="KW-1133">Transmembrane helix</keyword>
<feature type="compositionally biased region" description="Low complexity" evidence="1">
    <location>
        <begin position="314"/>
        <end position="370"/>
    </location>
</feature>
<feature type="transmembrane region" description="Helical" evidence="2">
    <location>
        <begin position="1147"/>
        <end position="1171"/>
    </location>
</feature>
<feature type="transmembrane region" description="Helical" evidence="2">
    <location>
        <begin position="1057"/>
        <end position="1082"/>
    </location>
</feature>
<proteinExistence type="predicted"/>
<evidence type="ECO:0000313" key="5">
    <source>
        <dbReference type="Proteomes" id="UP000321893"/>
    </source>
</evidence>
<dbReference type="STRING" id="1423764.FC95_GL000930"/>
<feature type="transmembrane region" description="Helical" evidence="2">
    <location>
        <begin position="1025"/>
        <end position="1051"/>
    </location>
</feature>
<feature type="compositionally biased region" description="Polar residues" evidence="1">
    <location>
        <begin position="284"/>
        <end position="310"/>
    </location>
</feature>
<feature type="transmembrane region" description="Helical" evidence="2">
    <location>
        <begin position="871"/>
        <end position="895"/>
    </location>
</feature>
<dbReference type="RefSeq" id="WP_056981618.1">
    <property type="nucleotide sequence ID" value="NZ_BJVK01000022.1"/>
</dbReference>
<feature type="transmembrane region" description="Helical" evidence="2">
    <location>
        <begin position="1231"/>
        <end position="1259"/>
    </location>
</feature>
<feature type="transmembrane region" description="Helical" evidence="2">
    <location>
        <begin position="1192"/>
        <end position="1211"/>
    </location>
</feature>
<feature type="transmembrane region" description="Helical" evidence="2">
    <location>
        <begin position="907"/>
        <end position="928"/>
    </location>
</feature>
<feature type="region of interest" description="Disordered" evidence="1">
    <location>
        <begin position="401"/>
        <end position="517"/>
    </location>
</feature>
<sequence length="1285" mass="134297">MKKSSKRGLRIIASLSTVILMSPLFANSSVQVMLGNELNAHADAHAKTPEGDKSVHKAFTPKRKSQHAIDSSIKYSHKVSVLKVSLKPTATNYFKKGDQIHFKFSSRNVNLKNLKASYQKSLPFSYKRVNDHELVLTFKKSLNSGLYGQAYAIPTKNRKMTTKVKGTFDNTKLNIKNDDIHSYQLASRAHKASSNAAASQNTANQQNTTNQQSTANQQSTGTNNATTQQPQTTSTTSQATNNTGTTTGTQQTAASQQTQPSYTTNNRKQSSVSQSANTSSNQSYVSTQGKAVAKSSTGGNTSTKVNQPQASKVDASTSTTPAQTADTTSSSDQTQAQSTSTSSNQTTSTQASNTTATSSADTKAAATDQSNVTTNSDGSISQSQQQNVNASDAYNTALSRTTIKQGSSSKGYVSTPVPAASDPETTYNKYASQQDTTTTGQTSETVQNGSTASSTTTTTSTTGSNTQSSQAATTPTTAQANSTGTVNTAAGSQNTSTTDPSKTTTANSNNSSEQNSEGQAIYNAVKKNVSDQTSTWASVNEQGEIIKEYPWILKDIASKMAANQDTKGQVWKYAVPMTTGKTALVTIDGRSSTSKADKGTLAASMPELLKSLGNSSKTGMFDEAVDVDILKQSDYYKNLQTEQNNLQNASAKDAYNTVLGSTRFSQDNGTLDTSKYVTAPTPDASDPQATYAKLAAEQQNGSSQTSTTTTENSDGTAIYNNIKSQVANQTKSWADTTEQGEIVKDYPWILNDIAKRMAVAGTNDNQVWNYKIPLTTGETALVTINGKADTTMPSSLTATMPQLLKSLGSSATPGMFNDAVDFDILQNSHYYKGLKMQSQAQANPSTGSESGSGLGSILGGFFNPLSIISNIVGAFLTVSTIGSLIAVPVIAHVAISAVKSISNIVKVTGAIVGVALKAIPFIAPLFIIPAMITIAGIMFNAPLIIGGLLLAKPVIDAVATIGTVITIGNVIGTIGTLSTLGTIGGAIALGTMGMIGTAVAVGALAATALPLIFKTITNIARSVVSLANLGTFIAGFVIGTISAVTTTISILGHLGLAVPLLAVTSIANPILSVISALAFAILTGNILNLGTGLVNVPLLAGFAIGASLVTLIVSILGRQLFNSAISAVNQFIQGAKNVIRALALGSLIPAFVLAPVLIKIAMAFLALIPLAGWALKKFLDNIRSGLNALKQFTNVIFFAVPLTAIATTVATTVTKAINKTGSLVTTTLGPLAIRLVVGALTLATLPLTIAFGGLPFVIINMANRLFRDLVTGTVCSYTEIWYQNH</sequence>
<feature type="compositionally biased region" description="Polar residues" evidence="1">
    <location>
        <begin position="401"/>
        <end position="412"/>
    </location>
</feature>
<keyword evidence="3" id="KW-0732">Signal</keyword>
<gene>
    <name evidence="4" type="ORF">LKE01_16150</name>
</gene>
<evidence type="ECO:0000313" key="4">
    <source>
        <dbReference type="EMBL" id="GEL28795.1"/>
    </source>
</evidence>
<feature type="transmembrane region" description="Helical" evidence="2">
    <location>
        <begin position="934"/>
        <end position="951"/>
    </location>
</feature>
<feature type="region of interest" description="Disordered" evidence="1">
    <location>
        <begin position="186"/>
        <end position="388"/>
    </location>
</feature>
<organism evidence="4 5">
    <name type="scientific">Lentilactobacillus kefiri</name>
    <name type="common">Lactobacillus kefiri</name>
    <dbReference type="NCBI Taxonomy" id="33962"/>
    <lineage>
        <taxon>Bacteria</taxon>
        <taxon>Bacillati</taxon>
        <taxon>Bacillota</taxon>
        <taxon>Bacilli</taxon>
        <taxon>Lactobacillales</taxon>
        <taxon>Lactobacillaceae</taxon>
        <taxon>Lentilactobacillus</taxon>
    </lineage>
</organism>
<evidence type="ECO:0000256" key="3">
    <source>
        <dbReference type="SAM" id="SignalP"/>
    </source>
</evidence>
<feature type="signal peptide" evidence="3">
    <location>
        <begin position="1"/>
        <end position="26"/>
    </location>
</feature>
<feature type="compositionally biased region" description="Polar residues" evidence="1">
    <location>
        <begin position="423"/>
        <end position="432"/>
    </location>
</feature>
<feature type="transmembrane region" description="Helical" evidence="2">
    <location>
        <begin position="986"/>
        <end position="1013"/>
    </location>
</feature>
<feature type="transmembrane region" description="Helical" evidence="2">
    <location>
        <begin position="1094"/>
        <end position="1116"/>
    </location>
</feature>
<feature type="compositionally biased region" description="Low complexity" evidence="1">
    <location>
        <begin position="495"/>
        <end position="517"/>
    </location>
</feature>
<name>A0A511DVD0_LENKE</name>
<feature type="compositionally biased region" description="Low complexity" evidence="1">
    <location>
        <begin position="433"/>
        <end position="485"/>
    </location>
</feature>
<reference evidence="4" key="1">
    <citation type="submission" date="2019-07" db="EMBL/GenBank/DDBJ databases">
        <title>Whole genome shotgun sequence of Lactobacillus kefiri NBRC 15888.</title>
        <authorList>
            <person name="Hosoyama A."/>
            <person name="Uohara A."/>
            <person name="Ohji S."/>
            <person name="Ichikawa N."/>
        </authorList>
    </citation>
    <scope>NUCLEOTIDE SEQUENCE [LARGE SCALE GENOMIC DNA]</scope>
    <source>
        <strain evidence="4">NBRC 15888</strain>
    </source>
</reference>
<comment type="caution">
    <text evidence="4">The sequence shown here is derived from an EMBL/GenBank/DDBJ whole genome shotgun (WGS) entry which is preliminary data.</text>
</comment>
<keyword evidence="2" id="KW-0472">Membrane</keyword>
<dbReference type="OrthoDB" id="2330072at2"/>
<feature type="compositionally biased region" description="Polar residues" evidence="1">
    <location>
        <begin position="371"/>
        <end position="388"/>
    </location>
</feature>
<evidence type="ECO:0000256" key="2">
    <source>
        <dbReference type="SAM" id="Phobius"/>
    </source>
</evidence>
<feature type="compositionally biased region" description="Low complexity" evidence="1">
    <location>
        <begin position="192"/>
        <end position="283"/>
    </location>
</feature>
<dbReference type="Proteomes" id="UP000321893">
    <property type="component" value="Unassembled WGS sequence"/>
</dbReference>
<feature type="transmembrane region" description="Helical" evidence="2">
    <location>
        <begin position="958"/>
        <end position="980"/>
    </location>
</feature>
<dbReference type="EMBL" id="BJVK01000022">
    <property type="protein sequence ID" value="GEL28795.1"/>
    <property type="molecule type" value="Genomic_DNA"/>
</dbReference>